<gene>
    <name evidence="2" type="ORF">TRUGW13939_08625</name>
</gene>
<dbReference type="InterPro" id="IPR001509">
    <property type="entry name" value="Epimerase_deHydtase"/>
</dbReference>
<dbReference type="OrthoDB" id="2735536at2759"/>
<dbReference type="AlphaFoldDB" id="A0A7H8R516"/>
<dbReference type="EMBL" id="CP055902">
    <property type="protein sequence ID" value="QKX61474.1"/>
    <property type="molecule type" value="Genomic_DNA"/>
</dbReference>
<accession>A0A7H8R516</accession>
<evidence type="ECO:0000313" key="2">
    <source>
        <dbReference type="EMBL" id="QKX61474.1"/>
    </source>
</evidence>
<reference evidence="3" key="1">
    <citation type="submission" date="2020-06" db="EMBL/GenBank/DDBJ databases">
        <title>A chromosome-scale genome assembly of Talaromyces rugulosus W13939.</title>
        <authorList>
            <person name="Wang B."/>
            <person name="Guo L."/>
            <person name="Ye K."/>
            <person name="Wang L."/>
        </authorList>
    </citation>
    <scope>NUCLEOTIDE SEQUENCE [LARGE SCALE GENOMIC DNA]</scope>
    <source>
        <strain evidence="3">W13939</strain>
    </source>
</reference>
<dbReference type="InterPro" id="IPR036291">
    <property type="entry name" value="NAD(P)-bd_dom_sf"/>
</dbReference>
<name>A0A7H8R516_TALRU</name>
<dbReference type="Gene3D" id="3.40.50.720">
    <property type="entry name" value="NAD(P)-binding Rossmann-like Domain"/>
    <property type="match status" value="1"/>
</dbReference>
<dbReference type="GeneID" id="55996113"/>
<dbReference type="InterPro" id="IPR051783">
    <property type="entry name" value="NAD(P)-dependent_oxidoreduct"/>
</dbReference>
<keyword evidence="3" id="KW-1185">Reference proteome</keyword>
<dbReference type="GO" id="GO:0004029">
    <property type="term" value="F:aldehyde dehydrogenase (NAD+) activity"/>
    <property type="evidence" value="ECO:0007669"/>
    <property type="project" value="TreeGrafter"/>
</dbReference>
<dbReference type="KEGG" id="trg:TRUGW13939_08625"/>
<protein>
    <recommendedName>
        <fullName evidence="1">NAD-dependent epimerase/dehydratase domain-containing protein</fullName>
    </recommendedName>
</protein>
<organism evidence="2 3">
    <name type="scientific">Talaromyces rugulosus</name>
    <name type="common">Penicillium rugulosum</name>
    <dbReference type="NCBI Taxonomy" id="121627"/>
    <lineage>
        <taxon>Eukaryota</taxon>
        <taxon>Fungi</taxon>
        <taxon>Dikarya</taxon>
        <taxon>Ascomycota</taxon>
        <taxon>Pezizomycotina</taxon>
        <taxon>Eurotiomycetes</taxon>
        <taxon>Eurotiomycetidae</taxon>
        <taxon>Eurotiales</taxon>
        <taxon>Trichocomaceae</taxon>
        <taxon>Talaromyces</taxon>
        <taxon>Talaromyces sect. Islandici</taxon>
    </lineage>
</organism>
<evidence type="ECO:0000313" key="3">
    <source>
        <dbReference type="Proteomes" id="UP000509510"/>
    </source>
</evidence>
<dbReference type="SUPFAM" id="SSF51735">
    <property type="entry name" value="NAD(P)-binding Rossmann-fold domains"/>
    <property type="match status" value="1"/>
</dbReference>
<evidence type="ECO:0000259" key="1">
    <source>
        <dbReference type="Pfam" id="PF01370"/>
    </source>
</evidence>
<proteinExistence type="predicted"/>
<dbReference type="Proteomes" id="UP000509510">
    <property type="component" value="Chromosome V"/>
</dbReference>
<dbReference type="PANTHER" id="PTHR48079:SF3">
    <property type="entry name" value="NAD-DEPENDENT EPIMERASE_DEHYDRATASE DOMAIN-CONTAINING PROTEIN"/>
    <property type="match status" value="1"/>
</dbReference>
<dbReference type="GO" id="GO:0005737">
    <property type="term" value="C:cytoplasm"/>
    <property type="evidence" value="ECO:0007669"/>
    <property type="project" value="TreeGrafter"/>
</dbReference>
<dbReference type="Pfam" id="PF01370">
    <property type="entry name" value="Epimerase"/>
    <property type="match status" value="1"/>
</dbReference>
<dbReference type="PANTHER" id="PTHR48079">
    <property type="entry name" value="PROTEIN YEEZ"/>
    <property type="match status" value="1"/>
</dbReference>
<feature type="domain" description="NAD-dependent epimerase/dehydratase" evidence="1">
    <location>
        <begin position="8"/>
        <end position="246"/>
    </location>
</feature>
<dbReference type="RefSeq" id="XP_035347648.1">
    <property type="nucleotide sequence ID" value="XM_035491755.1"/>
</dbReference>
<sequence length="354" mass="39462">MESKRQTVLVTGANGYIGNAVAKAFNRAGWKTYGLIRRDEDAPDLRQNEIYPVIGTPKDIVLESSLQDLVFDVVVSNTEDWSNYEAHFEDVKSMLVELGKRKLDQTGKRLLVLFSSGCKDYGMTERHGDPSLVAHTESSPLNVLRILEPRAVNVASLLEETTARESKLPFDMTALRPTNVYGYGSSFYGALFSFMEKGAAENDALKVFADPNNIMHSAHVDDCADAYVALAEHPQRDEVSGQAFNISNARYETAGEILQVLAKSYGATIEYQPQTRGSSMSGVIEALLQYTQWVSSEKIRRVTGWKEKRPLFVDGIEEYRLAYEAAVAAKHQGTLKIRSTLDGPSDLFNRWSKE</sequence>